<dbReference type="PANTHER" id="PTHR48075:SF5">
    <property type="entry name" value="3-HYDROXYBUTYRYL-COA DEHYDROGENASE"/>
    <property type="match status" value="1"/>
</dbReference>
<dbReference type="SUPFAM" id="SSF48179">
    <property type="entry name" value="6-phosphogluconate dehydrogenase C-terminal domain-like"/>
    <property type="match status" value="1"/>
</dbReference>
<dbReference type="GO" id="GO:0016616">
    <property type="term" value="F:oxidoreductase activity, acting on the CH-OH group of donors, NAD or NADP as acceptor"/>
    <property type="evidence" value="ECO:0007669"/>
    <property type="project" value="InterPro"/>
</dbReference>
<dbReference type="PATRIC" id="fig|1566026.4.peg.211"/>
<reference evidence="3" key="1">
    <citation type="submission" date="2014-11" db="EMBL/GenBank/DDBJ databases">
        <title>Genome sequencing of Roseivirga sp. D-25.</title>
        <authorList>
            <person name="Selvaratnam C."/>
            <person name="Thevarajoo S."/>
            <person name="Goh K.M."/>
            <person name="Eee R."/>
            <person name="Chan K.-G."/>
            <person name="Chong C.S."/>
        </authorList>
    </citation>
    <scope>NUCLEOTIDE SEQUENCE [LARGE SCALE GENOMIC DNA]</scope>
    <source>
        <strain evidence="3">D-25</strain>
    </source>
</reference>
<name>A0A0L8AKA9_9BACT</name>
<proteinExistence type="predicted"/>
<dbReference type="InterPro" id="IPR008927">
    <property type="entry name" value="6-PGluconate_DH-like_C_sf"/>
</dbReference>
<protein>
    <submittedName>
        <fullName evidence="2">3-hydroxyacyl-CoA dehydrogenase</fullName>
    </submittedName>
</protein>
<dbReference type="Proteomes" id="UP000036908">
    <property type="component" value="Unassembled WGS sequence"/>
</dbReference>
<dbReference type="PANTHER" id="PTHR48075">
    <property type="entry name" value="3-HYDROXYACYL-COA DEHYDROGENASE FAMILY PROTEIN"/>
    <property type="match status" value="1"/>
</dbReference>
<dbReference type="AlphaFoldDB" id="A0A0L8AKA9"/>
<dbReference type="GO" id="GO:0006631">
    <property type="term" value="P:fatty acid metabolic process"/>
    <property type="evidence" value="ECO:0007669"/>
    <property type="project" value="InterPro"/>
</dbReference>
<evidence type="ECO:0000313" key="3">
    <source>
        <dbReference type="Proteomes" id="UP000036908"/>
    </source>
</evidence>
<evidence type="ECO:0000259" key="1">
    <source>
        <dbReference type="Pfam" id="PF00725"/>
    </source>
</evidence>
<dbReference type="InterPro" id="IPR013328">
    <property type="entry name" value="6PGD_dom2"/>
</dbReference>
<accession>A0A0L8AKA9</accession>
<gene>
    <name evidence="2" type="ORF">OB69_09655</name>
</gene>
<dbReference type="Gene3D" id="1.10.1040.10">
    <property type="entry name" value="N-(1-d-carboxylethyl)-l-norvaline Dehydrogenase, domain 2"/>
    <property type="match status" value="1"/>
</dbReference>
<evidence type="ECO:0000313" key="2">
    <source>
        <dbReference type="EMBL" id="KOF02883.1"/>
    </source>
</evidence>
<dbReference type="EMBL" id="JSVA01000010">
    <property type="protein sequence ID" value="KOF02883.1"/>
    <property type="molecule type" value="Genomic_DNA"/>
</dbReference>
<dbReference type="OrthoDB" id="2986269at2"/>
<keyword evidence="3" id="KW-1185">Reference proteome</keyword>
<organism evidence="2 3">
    <name type="scientific">Roseivirga seohaensis subsp. aquiponti</name>
    <dbReference type="NCBI Taxonomy" id="1566026"/>
    <lineage>
        <taxon>Bacteria</taxon>
        <taxon>Pseudomonadati</taxon>
        <taxon>Bacteroidota</taxon>
        <taxon>Cytophagia</taxon>
        <taxon>Cytophagales</taxon>
        <taxon>Roseivirgaceae</taxon>
        <taxon>Roseivirga</taxon>
    </lineage>
</organism>
<comment type="caution">
    <text evidence="2">The sequence shown here is derived from an EMBL/GenBank/DDBJ whole genome shotgun (WGS) entry which is preliminary data.</text>
</comment>
<dbReference type="Pfam" id="PF00725">
    <property type="entry name" value="3HCDH"/>
    <property type="match status" value="1"/>
</dbReference>
<dbReference type="InterPro" id="IPR006108">
    <property type="entry name" value="3HC_DH_C"/>
</dbReference>
<feature type="domain" description="3-hydroxyacyl-CoA dehydrogenase C-terminal" evidence="1">
    <location>
        <begin position="136"/>
        <end position="214"/>
    </location>
</feature>
<sequence>MKILVIGSEQNIEEFKLKFNTGHECRFETDYDFEEDLSSFDCVFDFFIGDSPEQFEIFSAYEGLNLFVNAPKISLAELAYYQEELNCNLYGFNGLPTFLNRDILEVSALNDKAQSGLADLCKKLNTDFEMVEDRVGMVTPRIIFMIINEAFYTLQEGTASKEAIDTGMKLGTNYPFGPFEWCKKIGINNVYEVLEALYDDTKEERYKICPLLKKEYLSQVSH</sequence>
<dbReference type="RefSeq" id="WP_053223843.1">
    <property type="nucleotide sequence ID" value="NZ_JSVA01000010.1"/>
</dbReference>